<keyword evidence="1" id="KW-0040">ANK repeat</keyword>
<organism evidence="3 4">
    <name type="scientific">Buddleja alternifolia</name>
    <dbReference type="NCBI Taxonomy" id="168488"/>
    <lineage>
        <taxon>Eukaryota</taxon>
        <taxon>Viridiplantae</taxon>
        <taxon>Streptophyta</taxon>
        <taxon>Embryophyta</taxon>
        <taxon>Tracheophyta</taxon>
        <taxon>Spermatophyta</taxon>
        <taxon>Magnoliopsida</taxon>
        <taxon>eudicotyledons</taxon>
        <taxon>Gunneridae</taxon>
        <taxon>Pentapetalae</taxon>
        <taxon>asterids</taxon>
        <taxon>lamiids</taxon>
        <taxon>Lamiales</taxon>
        <taxon>Scrophulariaceae</taxon>
        <taxon>Buddlejeae</taxon>
        <taxon>Buddleja</taxon>
    </lineage>
</organism>
<feature type="compositionally biased region" description="Polar residues" evidence="2">
    <location>
        <begin position="201"/>
        <end position="214"/>
    </location>
</feature>
<protein>
    <submittedName>
        <fullName evidence="3">Uncharacterized protein</fullName>
    </submittedName>
</protein>
<name>A0AAV6W4B4_9LAMI</name>
<keyword evidence="4" id="KW-1185">Reference proteome</keyword>
<reference evidence="3" key="1">
    <citation type="submission" date="2019-10" db="EMBL/GenBank/DDBJ databases">
        <authorList>
            <person name="Zhang R."/>
            <person name="Pan Y."/>
            <person name="Wang J."/>
            <person name="Ma R."/>
            <person name="Yu S."/>
        </authorList>
    </citation>
    <scope>NUCLEOTIDE SEQUENCE</scope>
    <source>
        <strain evidence="3">LA-IB0</strain>
        <tissue evidence="3">Leaf</tissue>
    </source>
</reference>
<dbReference type="Pfam" id="PF00023">
    <property type="entry name" value="Ank"/>
    <property type="match status" value="1"/>
</dbReference>
<dbReference type="InterPro" id="IPR036770">
    <property type="entry name" value="Ankyrin_rpt-contain_sf"/>
</dbReference>
<dbReference type="EMBL" id="WHWC01000019">
    <property type="protein sequence ID" value="KAG8363335.1"/>
    <property type="molecule type" value="Genomic_DNA"/>
</dbReference>
<dbReference type="AlphaFoldDB" id="A0AAV6W4B4"/>
<evidence type="ECO:0000256" key="2">
    <source>
        <dbReference type="SAM" id="MobiDB-lite"/>
    </source>
</evidence>
<gene>
    <name evidence="3" type="ORF">BUALT_Bualt19G0011700</name>
</gene>
<accession>A0AAV6W4B4</accession>
<dbReference type="PROSITE" id="PS50297">
    <property type="entry name" value="ANK_REP_REGION"/>
    <property type="match status" value="1"/>
</dbReference>
<feature type="region of interest" description="Disordered" evidence="2">
    <location>
        <begin position="171"/>
        <end position="234"/>
    </location>
</feature>
<dbReference type="SMART" id="SM00248">
    <property type="entry name" value="ANK"/>
    <property type="match status" value="1"/>
</dbReference>
<dbReference type="SUPFAM" id="SSF48403">
    <property type="entry name" value="Ankyrin repeat"/>
    <property type="match status" value="1"/>
</dbReference>
<dbReference type="Gene3D" id="1.25.40.20">
    <property type="entry name" value="Ankyrin repeat-containing domain"/>
    <property type="match status" value="1"/>
</dbReference>
<comment type="caution">
    <text evidence="3">The sequence shown here is derived from an EMBL/GenBank/DDBJ whole genome shotgun (WGS) entry which is preliminary data.</text>
</comment>
<feature type="compositionally biased region" description="Low complexity" evidence="2">
    <location>
        <begin position="173"/>
        <end position="189"/>
    </location>
</feature>
<dbReference type="Proteomes" id="UP000826271">
    <property type="component" value="Unassembled WGS sequence"/>
</dbReference>
<sequence length="234" mass="25303">MVAQPPQDTTADGVDASLEAARYDDMDDLISIASTGVSLDSKDSEGHSALHMASANGHLDIVDYLICNGASFININSASWWSLRGINFLVVARRDFLWFIPTGEDEQWVKVFKTEGIRLSFASFISPEGIIYNRYHPPLGDSPSSTPEFIPEPSSAALRSVGKILTRKMRVRSTTAKSPTTTTAARASSEPIAPTLPPPDQTNTSIAAATSQSVHLPHSCHRRPQVAAPPFEAQ</sequence>
<feature type="repeat" description="ANK" evidence="1">
    <location>
        <begin position="45"/>
        <end position="77"/>
    </location>
</feature>
<dbReference type="PROSITE" id="PS50088">
    <property type="entry name" value="ANK_REPEAT"/>
    <property type="match status" value="1"/>
</dbReference>
<proteinExistence type="predicted"/>
<evidence type="ECO:0000313" key="3">
    <source>
        <dbReference type="EMBL" id="KAG8363335.1"/>
    </source>
</evidence>
<evidence type="ECO:0000313" key="4">
    <source>
        <dbReference type="Proteomes" id="UP000826271"/>
    </source>
</evidence>
<dbReference type="InterPro" id="IPR002110">
    <property type="entry name" value="Ankyrin_rpt"/>
</dbReference>
<evidence type="ECO:0000256" key="1">
    <source>
        <dbReference type="PROSITE-ProRule" id="PRU00023"/>
    </source>
</evidence>